<reference evidence="2 3" key="1">
    <citation type="submission" date="2016-07" db="EMBL/GenBank/DDBJ databases">
        <title>Draft genome of Streptomyces diastatochromogenes.</title>
        <authorList>
            <person name="Podduturi R."/>
            <person name="Lukassen M.B."/>
            <person name="Clausen N."/>
            <person name="Nielsen J.L."/>
            <person name="Jorgensen N.O."/>
        </authorList>
    </citation>
    <scope>NUCLEOTIDE SEQUENCE [LARGE SCALE GENOMIC DNA]</scope>
    <source>
        <strain evidence="2 3">DSM 40608</strain>
    </source>
</reference>
<dbReference type="EMBL" id="MCGQ01000023">
    <property type="protein sequence ID" value="OXY92227.1"/>
    <property type="molecule type" value="Genomic_DNA"/>
</dbReference>
<keyword evidence="3" id="KW-1185">Reference proteome</keyword>
<accession>A0A233S971</accession>
<dbReference type="AlphaFoldDB" id="A0A233S971"/>
<gene>
    <name evidence="2" type="ORF">BEK98_25840</name>
</gene>
<comment type="caution">
    <text evidence="2">The sequence shown here is derived from an EMBL/GenBank/DDBJ whole genome shotgun (WGS) entry which is preliminary data.</text>
</comment>
<sequence>MDGHVVGVVLPEGSFYSFPFSLFFQWGQVARARRDAEDAERQGERQRGWRVHDAQVSHDRNAKSEIIVSGGIDQVFPGDSVDVWAVRPQQDAQ</sequence>
<evidence type="ECO:0000313" key="3">
    <source>
        <dbReference type="Proteomes" id="UP000215483"/>
    </source>
</evidence>
<organism evidence="2 3">
    <name type="scientific">Streptomyces diastatochromogenes</name>
    <dbReference type="NCBI Taxonomy" id="42236"/>
    <lineage>
        <taxon>Bacteria</taxon>
        <taxon>Bacillati</taxon>
        <taxon>Actinomycetota</taxon>
        <taxon>Actinomycetes</taxon>
        <taxon>Kitasatosporales</taxon>
        <taxon>Streptomycetaceae</taxon>
        <taxon>Streptomyces</taxon>
    </lineage>
</organism>
<feature type="region of interest" description="Disordered" evidence="1">
    <location>
        <begin position="34"/>
        <end position="55"/>
    </location>
</feature>
<evidence type="ECO:0000313" key="2">
    <source>
        <dbReference type="EMBL" id="OXY92227.1"/>
    </source>
</evidence>
<name>A0A233S971_STRDA</name>
<evidence type="ECO:0000256" key="1">
    <source>
        <dbReference type="SAM" id="MobiDB-lite"/>
    </source>
</evidence>
<proteinExistence type="predicted"/>
<dbReference type="Proteomes" id="UP000215483">
    <property type="component" value="Unassembled WGS sequence"/>
</dbReference>
<protein>
    <submittedName>
        <fullName evidence="2">Uncharacterized protein</fullName>
    </submittedName>
</protein>